<evidence type="ECO:0000259" key="2">
    <source>
        <dbReference type="Pfam" id="PF04082"/>
    </source>
</evidence>
<accession>A0A9W8RNU3</accession>
<keyword evidence="4" id="KW-1185">Reference proteome</keyword>
<dbReference type="GO" id="GO:0003677">
    <property type="term" value="F:DNA binding"/>
    <property type="evidence" value="ECO:0007669"/>
    <property type="project" value="InterPro"/>
</dbReference>
<comment type="caution">
    <text evidence="3">The sequence shown here is derived from an EMBL/GenBank/DDBJ whole genome shotgun (WGS) entry which is preliminary data.</text>
</comment>
<dbReference type="GO" id="GO:0003700">
    <property type="term" value="F:DNA-binding transcription factor activity"/>
    <property type="evidence" value="ECO:0007669"/>
    <property type="project" value="InterPro"/>
</dbReference>
<evidence type="ECO:0000313" key="3">
    <source>
        <dbReference type="EMBL" id="KAJ4247427.1"/>
    </source>
</evidence>
<gene>
    <name evidence="3" type="ORF">NW762_013102</name>
</gene>
<dbReference type="InterPro" id="IPR007219">
    <property type="entry name" value="XnlR_reg_dom"/>
</dbReference>
<dbReference type="PANTHER" id="PTHR46910">
    <property type="entry name" value="TRANSCRIPTION FACTOR PDR1"/>
    <property type="match status" value="1"/>
</dbReference>
<feature type="domain" description="Xylanolytic transcriptional activator regulatory" evidence="2">
    <location>
        <begin position="22"/>
        <end position="165"/>
    </location>
</feature>
<keyword evidence="1" id="KW-0539">Nucleus</keyword>
<dbReference type="AlphaFoldDB" id="A0A9W8RNU3"/>
<organism evidence="3 4">
    <name type="scientific">Fusarium torreyae</name>
    <dbReference type="NCBI Taxonomy" id="1237075"/>
    <lineage>
        <taxon>Eukaryota</taxon>
        <taxon>Fungi</taxon>
        <taxon>Dikarya</taxon>
        <taxon>Ascomycota</taxon>
        <taxon>Pezizomycotina</taxon>
        <taxon>Sordariomycetes</taxon>
        <taxon>Hypocreomycetidae</taxon>
        <taxon>Hypocreales</taxon>
        <taxon>Nectriaceae</taxon>
        <taxon>Fusarium</taxon>
    </lineage>
</organism>
<dbReference type="GO" id="GO:0006351">
    <property type="term" value="P:DNA-templated transcription"/>
    <property type="evidence" value="ECO:0007669"/>
    <property type="project" value="InterPro"/>
</dbReference>
<dbReference type="OrthoDB" id="5085037at2759"/>
<name>A0A9W8RNU3_9HYPO</name>
<evidence type="ECO:0000256" key="1">
    <source>
        <dbReference type="ARBA" id="ARBA00023242"/>
    </source>
</evidence>
<dbReference type="Pfam" id="PF04082">
    <property type="entry name" value="Fungal_trans"/>
    <property type="match status" value="1"/>
</dbReference>
<evidence type="ECO:0000313" key="4">
    <source>
        <dbReference type="Proteomes" id="UP001152049"/>
    </source>
</evidence>
<dbReference type="Proteomes" id="UP001152049">
    <property type="component" value="Unassembled WGS sequence"/>
</dbReference>
<sequence>MSVHEPSVRHILDRALGNLSSSNSLTDQNFTLITAVCAKVCCFVPSELFSLGASLADTFLEASRNCFSTYAEADLENPCAESITIRYLHSNCLHTRARRSTLSWHIFGEAVRLAQRMRLHDESLYTSLTPVEALLRRCAFWQLYAGDKSLAVLRSMPIVIYDHMFEDGITTA</sequence>
<dbReference type="InterPro" id="IPR050987">
    <property type="entry name" value="AtrR-like"/>
</dbReference>
<dbReference type="EMBL" id="JAOQAZ010000039">
    <property type="protein sequence ID" value="KAJ4247427.1"/>
    <property type="molecule type" value="Genomic_DNA"/>
</dbReference>
<dbReference type="GO" id="GO:0008270">
    <property type="term" value="F:zinc ion binding"/>
    <property type="evidence" value="ECO:0007669"/>
    <property type="project" value="InterPro"/>
</dbReference>
<reference evidence="3" key="1">
    <citation type="submission" date="2022-09" db="EMBL/GenBank/DDBJ databases">
        <title>Fusarium specimens isolated from Avocado Roots.</title>
        <authorList>
            <person name="Stajich J."/>
            <person name="Roper C."/>
            <person name="Heimlech-Rivalta G."/>
        </authorList>
    </citation>
    <scope>NUCLEOTIDE SEQUENCE</scope>
    <source>
        <strain evidence="3">CF00136</strain>
    </source>
</reference>
<dbReference type="CDD" id="cd12148">
    <property type="entry name" value="fungal_TF_MHR"/>
    <property type="match status" value="1"/>
</dbReference>
<dbReference type="PANTHER" id="PTHR46910:SF1">
    <property type="entry name" value="MISCELLANEOUS ZN(II)2CYS6 TRANSCRIPTION FACTOR (EUROFUNG)-RELATED"/>
    <property type="match status" value="1"/>
</dbReference>
<protein>
    <recommendedName>
        <fullName evidence="2">Xylanolytic transcriptional activator regulatory domain-containing protein</fullName>
    </recommendedName>
</protein>
<proteinExistence type="predicted"/>